<dbReference type="Pfam" id="PF01326">
    <property type="entry name" value="PPDK_N"/>
    <property type="match status" value="1"/>
</dbReference>
<proteinExistence type="predicted"/>
<dbReference type="Proteomes" id="UP001589862">
    <property type="component" value="Unassembled WGS sequence"/>
</dbReference>
<gene>
    <name evidence="3" type="ORF">ACFFFR_10410</name>
</gene>
<dbReference type="PANTHER" id="PTHR43615:SF1">
    <property type="entry name" value="PPDK_N DOMAIN-CONTAINING PROTEIN"/>
    <property type="match status" value="1"/>
</dbReference>
<dbReference type="InterPro" id="IPR002192">
    <property type="entry name" value="PPDK_AMP/ATP-bd"/>
</dbReference>
<dbReference type="SUPFAM" id="SSF52009">
    <property type="entry name" value="Phosphohistidine domain"/>
    <property type="match status" value="1"/>
</dbReference>
<name>A0ABV6PEG1_9MICC</name>
<dbReference type="Gene3D" id="3.30.470.20">
    <property type="entry name" value="ATP-grasp fold, B domain"/>
    <property type="match status" value="1"/>
</dbReference>
<dbReference type="RefSeq" id="WP_377460215.1">
    <property type="nucleotide sequence ID" value="NZ_JBHLUB010000032.1"/>
</dbReference>
<dbReference type="InterPro" id="IPR051549">
    <property type="entry name" value="PEP_Utilizing_Enz"/>
</dbReference>
<dbReference type="Pfam" id="PF00391">
    <property type="entry name" value="PEP-utilizers"/>
    <property type="match status" value="1"/>
</dbReference>
<dbReference type="SUPFAM" id="SSF56059">
    <property type="entry name" value="Glutathione synthetase ATP-binding domain-like"/>
    <property type="match status" value="1"/>
</dbReference>
<organism evidence="3 4">
    <name type="scientific">Micrococcoides hystricis</name>
    <dbReference type="NCBI Taxonomy" id="1572761"/>
    <lineage>
        <taxon>Bacteria</taxon>
        <taxon>Bacillati</taxon>
        <taxon>Actinomycetota</taxon>
        <taxon>Actinomycetes</taxon>
        <taxon>Micrococcales</taxon>
        <taxon>Micrococcaceae</taxon>
        <taxon>Micrococcoides</taxon>
    </lineage>
</organism>
<dbReference type="InterPro" id="IPR008279">
    <property type="entry name" value="PEP-util_enz_mobile_dom"/>
</dbReference>
<keyword evidence="4" id="KW-1185">Reference proteome</keyword>
<comment type="caution">
    <text evidence="3">The sequence shown here is derived from an EMBL/GenBank/DDBJ whole genome shotgun (WGS) entry which is preliminary data.</text>
</comment>
<dbReference type="EMBL" id="JBHLUB010000032">
    <property type="protein sequence ID" value="MFC0582782.1"/>
    <property type="molecule type" value="Genomic_DNA"/>
</dbReference>
<dbReference type="Gene3D" id="3.30.1490.20">
    <property type="entry name" value="ATP-grasp fold, A domain"/>
    <property type="match status" value="2"/>
</dbReference>
<dbReference type="InterPro" id="IPR013815">
    <property type="entry name" value="ATP_grasp_subdomain_1"/>
</dbReference>
<accession>A0ABV6PEG1</accession>
<evidence type="ECO:0000259" key="1">
    <source>
        <dbReference type="Pfam" id="PF00391"/>
    </source>
</evidence>
<dbReference type="Gene3D" id="3.50.30.10">
    <property type="entry name" value="Phosphohistidine domain"/>
    <property type="match status" value="1"/>
</dbReference>
<dbReference type="InterPro" id="IPR036637">
    <property type="entry name" value="Phosphohistidine_dom_sf"/>
</dbReference>
<reference evidence="3 4" key="1">
    <citation type="submission" date="2024-09" db="EMBL/GenBank/DDBJ databases">
        <authorList>
            <person name="Sun Q."/>
            <person name="Mori K."/>
        </authorList>
    </citation>
    <scope>NUCLEOTIDE SEQUENCE [LARGE SCALE GENOMIC DNA]</scope>
    <source>
        <strain evidence="3 4">NCAIM B.02604</strain>
    </source>
</reference>
<evidence type="ECO:0000313" key="3">
    <source>
        <dbReference type="EMBL" id="MFC0582782.1"/>
    </source>
</evidence>
<protein>
    <submittedName>
        <fullName evidence="3">PEP/pyruvate-binding domain-containing protein</fullName>
    </submittedName>
</protein>
<evidence type="ECO:0000259" key="2">
    <source>
        <dbReference type="Pfam" id="PF01326"/>
    </source>
</evidence>
<dbReference type="PANTHER" id="PTHR43615">
    <property type="entry name" value="PHOSPHOENOLPYRUVATE SYNTHASE-RELATED"/>
    <property type="match status" value="1"/>
</dbReference>
<sequence>MLKKLSETTRTDSGGKAASLGLLLRAGLPVPDGFVVPGGTLSPDTTAGRSLQQAVARALEELGNPVVAVRSSAMDEDSTEASAAGQYHSVIGVHGTAQVWQAITEVRASARTSRVHHYWSHLGRAHPLSQNPSVLVQPIVEADVSGVMFTPQHEGQSTRIEASWGLGLTVVGGVVAPDTYELAPDRRVNSSIGNKQTRVDFSQEHGKVVTTNVTPDLRRIRSLNDATVIALAQLGSRIADLLGGPQDIEWALTNNSVQILQSRPITASLPPPKAPHPSQPTGTLNGVPGSHGTITAPARVVHGPSDFSNVQAGDIMVCPYTDPAWTPLFSIAAGIITETGGALSHAAIVAREYGIPAVLGITAATTCIENGALVALNGTTGTVTIL</sequence>
<feature type="domain" description="Pyruvate phosphate dikinase AMP/ATP-binding" evidence="2">
    <location>
        <begin position="49"/>
        <end position="267"/>
    </location>
</feature>
<feature type="domain" description="PEP-utilising enzyme mobile" evidence="1">
    <location>
        <begin position="311"/>
        <end position="381"/>
    </location>
</feature>
<evidence type="ECO:0000313" key="4">
    <source>
        <dbReference type="Proteomes" id="UP001589862"/>
    </source>
</evidence>